<evidence type="ECO:0000256" key="5">
    <source>
        <dbReference type="ARBA" id="ARBA00023228"/>
    </source>
</evidence>
<evidence type="ECO:0000256" key="6">
    <source>
        <dbReference type="ARBA" id="ARBA00023288"/>
    </source>
</evidence>
<keyword evidence="9" id="KW-1185">Reference proteome</keyword>
<name>A0AAD5XSS5_9FUNG</name>
<dbReference type="GO" id="GO:0032418">
    <property type="term" value="P:lysosome localization"/>
    <property type="evidence" value="ECO:0007669"/>
    <property type="project" value="InterPro"/>
</dbReference>
<keyword evidence="4" id="KW-0472">Membrane</keyword>
<keyword evidence="6" id="KW-0449">Lipoprotein</keyword>
<keyword evidence="5" id="KW-0458">Lysosome</keyword>
<dbReference type="GO" id="GO:0099078">
    <property type="term" value="C:BORC complex"/>
    <property type="evidence" value="ECO:0007669"/>
    <property type="project" value="TreeGrafter"/>
</dbReference>
<dbReference type="Pfam" id="PF10158">
    <property type="entry name" value="LOH1CR12"/>
    <property type="match status" value="1"/>
</dbReference>
<evidence type="ECO:0000256" key="1">
    <source>
        <dbReference type="ARBA" id="ARBA00004122"/>
    </source>
</evidence>
<sequence length="229" mass="25452">MSDPIDTDGLPVTTTLAPAPHTDHCDERPQDASSSGLIEVTKGRTSRPQVEPELEALRRIPQFKPLIESSLSPAGFSWGGMFNQQQQTPRHEDLPYALDPAPAIALWDKCRAHVEQCTMDVTRDQQLLEARMTGMEEYCTRLANTVANRCHEAKTQGEKLAALTSIKKQAEKTGSTLDDLIISLEKLDPLLPHAQQLAHPDNQKRYPALTKLLARRHDAEERAAAAHPR</sequence>
<evidence type="ECO:0000313" key="8">
    <source>
        <dbReference type="EMBL" id="KAJ3181426.1"/>
    </source>
</evidence>
<evidence type="ECO:0000313" key="9">
    <source>
        <dbReference type="Proteomes" id="UP001212152"/>
    </source>
</evidence>
<evidence type="ECO:0000256" key="4">
    <source>
        <dbReference type="ARBA" id="ARBA00023136"/>
    </source>
</evidence>
<organism evidence="8 9">
    <name type="scientific">Geranomyces variabilis</name>
    <dbReference type="NCBI Taxonomy" id="109894"/>
    <lineage>
        <taxon>Eukaryota</taxon>
        <taxon>Fungi</taxon>
        <taxon>Fungi incertae sedis</taxon>
        <taxon>Chytridiomycota</taxon>
        <taxon>Chytridiomycota incertae sedis</taxon>
        <taxon>Chytridiomycetes</taxon>
        <taxon>Spizellomycetales</taxon>
        <taxon>Powellomycetaceae</taxon>
        <taxon>Geranomyces</taxon>
    </lineage>
</organism>
<dbReference type="PANTHER" id="PTHR31634:SF2">
    <property type="entry name" value="BLOC-1-RELATED COMPLEX SUBUNIT 5"/>
    <property type="match status" value="1"/>
</dbReference>
<reference evidence="8" key="1">
    <citation type="submission" date="2020-05" db="EMBL/GenBank/DDBJ databases">
        <title>Phylogenomic resolution of chytrid fungi.</title>
        <authorList>
            <person name="Stajich J.E."/>
            <person name="Amses K."/>
            <person name="Simmons R."/>
            <person name="Seto K."/>
            <person name="Myers J."/>
            <person name="Bonds A."/>
            <person name="Quandt C.A."/>
            <person name="Barry K."/>
            <person name="Liu P."/>
            <person name="Grigoriev I."/>
            <person name="Longcore J.E."/>
            <person name="James T.Y."/>
        </authorList>
    </citation>
    <scope>NUCLEOTIDE SEQUENCE</scope>
    <source>
        <strain evidence="8">JEL0379</strain>
    </source>
</reference>
<comment type="subcellular location">
    <subcellularLocation>
        <location evidence="1">Lysosome membrane</location>
        <topology evidence="1">Lipid-anchor</topology>
        <orientation evidence="1">Cytoplasmic side</orientation>
    </subcellularLocation>
</comment>
<evidence type="ECO:0000256" key="3">
    <source>
        <dbReference type="ARBA" id="ARBA00022300"/>
    </source>
</evidence>
<comment type="caution">
    <text evidence="8">The sequence shown here is derived from an EMBL/GenBank/DDBJ whole genome shotgun (WGS) entry which is preliminary data.</text>
</comment>
<dbReference type="AlphaFoldDB" id="A0AAD5XSS5"/>
<dbReference type="Proteomes" id="UP001212152">
    <property type="component" value="Unassembled WGS sequence"/>
</dbReference>
<evidence type="ECO:0000256" key="7">
    <source>
        <dbReference type="SAM" id="MobiDB-lite"/>
    </source>
</evidence>
<evidence type="ECO:0000256" key="2">
    <source>
        <dbReference type="ARBA" id="ARBA00010235"/>
    </source>
</evidence>
<gene>
    <name evidence="8" type="ORF">HDU87_001033</name>
</gene>
<protein>
    <recommendedName>
        <fullName evidence="3">BLOC-1-related complex subunit 5</fullName>
    </recommendedName>
</protein>
<dbReference type="GO" id="GO:0072384">
    <property type="term" value="P:organelle transport along microtubule"/>
    <property type="evidence" value="ECO:0007669"/>
    <property type="project" value="TreeGrafter"/>
</dbReference>
<comment type="similarity">
    <text evidence="2">Belongs to the BORCS5 family.</text>
</comment>
<dbReference type="CDD" id="cd22789">
    <property type="entry name" value="BORCS5-like"/>
    <property type="match status" value="1"/>
</dbReference>
<dbReference type="EMBL" id="JADGJQ010000012">
    <property type="protein sequence ID" value="KAJ3181426.1"/>
    <property type="molecule type" value="Genomic_DNA"/>
</dbReference>
<accession>A0AAD5XSS5</accession>
<feature type="compositionally biased region" description="Basic and acidic residues" evidence="7">
    <location>
        <begin position="21"/>
        <end position="30"/>
    </location>
</feature>
<feature type="region of interest" description="Disordered" evidence="7">
    <location>
        <begin position="1"/>
        <end position="51"/>
    </location>
</feature>
<proteinExistence type="inferred from homology"/>
<dbReference type="PANTHER" id="PTHR31634">
    <property type="entry name" value="BLOC-1-RELATED COMPLEX SUBUNIT 5"/>
    <property type="match status" value="1"/>
</dbReference>
<dbReference type="InterPro" id="IPR018780">
    <property type="entry name" value="TBORCS5"/>
</dbReference>